<dbReference type="GO" id="GO:0019814">
    <property type="term" value="C:immunoglobulin complex"/>
    <property type="evidence" value="ECO:0007669"/>
    <property type="project" value="UniProtKB-KW"/>
</dbReference>
<evidence type="ECO:0000256" key="3">
    <source>
        <dbReference type="ARBA" id="ARBA00043265"/>
    </source>
</evidence>
<gene>
    <name evidence="5" type="ORF">GDO78_014489</name>
</gene>
<keyword evidence="2" id="KW-1064">Adaptive immunity</keyword>
<dbReference type="OrthoDB" id="8865476at2759"/>
<name>A0A8J6C3V5_ELECQ</name>
<sequence>MFFIPGVQSDAVLSQTDSPIHRKPNESFKLTCQGSGFDFSKHGMHWIRQDSERRLQWLGVIWFDASKTVYAPSVEGRVTITRDNKNNITSLELRSLVTADSARYFCARPTPTVLQTVVPPPPSPHPKKELST</sequence>
<dbReference type="PANTHER" id="PTHR23266">
    <property type="entry name" value="IMMUNOGLOBULIN HEAVY CHAIN"/>
    <property type="match status" value="1"/>
</dbReference>
<dbReference type="InterPro" id="IPR036179">
    <property type="entry name" value="Ig-like_dom_sf"/>
</dbReference>
<dbReference type="EMBL" id="WNTK01012341">
    <property type="protein sequence ID" value="KAG9462277.1"/>
    <property type="molecule type" value="Genomic_DNA"/>
</dbReference>
<keyword evidence="1" id="KW-0391">Immunity</keyword>
<dbReference type="GO" id="GO:0005576">
    <property type="term" value="C:extracellular region"/>
    <property type="evidence" value="ECO:0007669"/>
    <property type="project" value="UniProtKB-ARBA"/>
</dbReference>
<dbReference type="Gene3D" id="2.60.40.10">
    <property type="entry name" value="Immunoglobulins"/>
    <property type="match status" value="1"/>
</dbReference>
<dbReference type="InterPro" id="IPR013783">
    <property type="entry name" value="Ig-like_fold"/>
</dbReference>
<dbReference type="Pfam" id="PF07686">
    <property type="entry name" value="V-set"/>
    <property type="match status" value="1"/>
</dbReference>
<organism evidence="5 6">
    <name type="scientific">Eleutherodactylus coqui</name>
    <name type="common">Puerto Rican coqui</name>
    <dbReference type="NCBI Taxonomy" id="57060"/>
    <lineage>
        <taxon>Eukaryota</taxon>
        <taxon>Metazoa</taxon>
        <taxon>Chordata</taxon>
        <taxon>Craniata</taxon>
        <taxon>Vertebrata</taxon>
        <taxon>Euteleostomi</taxon>
        <taxon>Amphibia</taxon>
        <taxon>Batrachia</taxon>
        <taxon>Anura</taxon>
        <taxon>Neobatrachia</taxon>
        <taxon>Hyloidea</taxon>
        <taxon>Eleutherodactylidae</taxon>
        <taxon>Eleutherodactylinae</taxon>
        <taxon>Eleutherodactylus</taxon>
        <taxon>Eleutherodactylus</taxon>
    </lineage>
</organism>
<dbReference type="SMART" id="SM00406">
    <property type="entry name" value="IGv"/>
    <property type="match status" value="1"/>
</dbReference>
<protein>
    <recommendedName>
        <fullName evidence="4">Ig-like domain-containing protein</fullName>
    </recommendedName>
</protein>
<reference evidence="5" key="1">
    <citation type="thesis" date="2020" institute="ProQuest LLC" country="789 East Eisenhower Parkway, Ann Arbor, MI, USA">
        <title>Comparative Genomics and Chromosome Evolution.</title>
        <authorList>
            <person name="Mudd A.B."/>
        </authorList>
    </citation>
    <scope>NUCLEOTIDE SEQUENCE</scope>
    <source>
        <strain evidence="5">HN-11 Male</strain>
        <tissue evidence="5">Kidney and liver</tissue>
    </source>
</reference>
<feature type="domain" description="Ig-like" evidence="4">
    <location>
        <begin position="5"/>
        <end position="106"/>
    </location>
</feature>
<proteinExistence type="predicted"/>
<dbReference type="InterPro" id="IPR007110">
    <property type="entry name" value="Ig-like_dom"/>
</dbReference>
<evidence type="ECO:0000256" key="1">
    <source>
        <dbReference type="ARBA" id="ARBA00022859"/>
    </source>
</evidence>
<evidence type="ECO:0000313" key="5">
    <source>
        <dbReference type="EMBL" id="KAG9462277.1"/>
    </source>
</evidence>
<keyword evidence="6" id="KW-1185">Reference proteome</keyword>
<dbReference type="Proteomes" id="UP000770717">
    <property type="component" value="Unassembled WGS sequence"/>
</dbReference>
<comment type="caution">
    <text evidence="5">The sequence shown here is derived from an EMBL/GenBank/DDBJ whole genome shotgun (WGS) entry which is preliminary data.</text>
</comment>
<dbReference type="InterPro" id="IPR050199">
    <property type="entry name" value="IgHV"/>
</dbReference>
<dbReference type="SUPFAM" id="SSF48726">
    <property type="entry name" value="Immunoglobulin"/>
    <property type="match status" value="1"/>
</dbReference>
<dbReference type="GO" id="GO:0002250">
    <property type="term" value="P:adaptive immune response"/>
    <property type="evidence" value="ECO:0007669"/>
    <property type="project" value="UniProtKB-KW"/>
</dbReference>
<evidence type="ECO:0000256" key="2">
    <source>
        <dbReference type="ARBA" id="ARBA00023130"/>
    </source>
</evidence>
<dbReference type="InterPro" id="IPR013106">
    <property type="entry name" value="Ig_V-set"/>
</dbReference>
<dbReference type="PROSITE" id="PS50835">
    <property type="entry name" value="IG_LIKE"/>
    <property type="match status" value="1"/>
</dbReference>
<accession>A0A8J6C3V5</accession>
<evidence type="ECO:0000259" key="4">
    <source>
        <dbReference type="PROSITE" id="PS50835"/>
    </source>
</evidence>
<keyword evidence="3" id="KW-1280">Immunoglobulin</keyword>
<evidence type="ECO:0000313" key="6">
    <source>
        <dbReference type="Proteomes" id="UP000770717"/>
    </source>
</evidence>
<dbReference type="AlphaFoldDB" id="A0A8J6C3V5"/>